<feature type="transmembrane region" description="Helical" evidence="6">
    <location>
        <begin position="298"/>
        <end position="319"/>
    </location>
</feature>
<keyword evidence="4 6" id="KW-1133">Transmembrane helix</keyword>
<dbReference type="InterPro" id="IPR000109">
    <property type="entry name" value="POT_fam"/>
</dbReference>
<feature type="transmembrane region" description="Helical" evidence="6">
    <location>
        <begin position="896"/>
        <end position="914"/>
    </location>
</feature>
<feature type="transmembrane region" description="Helical" evidence="6">
    <location>
        <begin position="1197"/>
        <end position="1219"/>
    </location>
</feature>
<comment type="subcellular location">
    <subcellularLocation>
        <location evidence="1">Membrane</location>
        <topology evidence="1">Multi-pass membrane protein</topology>
    </subcellularLocation>
</comment>
<keyword evidence="5 6" id="KW-0472">Membrane</keyword>
<evidence type="ECO:0000256" key="5">
    <source>
        <dbReference type="ARBA" id="ARBA00023136"/>
    </source>
</evidence>
<comment type="similarity">
    <text evidence="2">Belongs to the major facilitator superfamily. Proton-dependent oligopeptide transporter (POT/PTR) (TC 2.A.17) family.</text>
</comment>
<feature type="transmembrane region" description="Helical" evidence="6">
    <location>
        <begin position="447"/>
        <end position="472"/>
    </location>
</feature>
<evidence type="ECO:0000256" key="3">
    <source>
        <dbReference type="ARBA" id="ARBA00022692"/>
    </source>
</evidence>
<protein>
    <submittedName>
        <fullName evidence="7">Uncharacterized protein</fullName>
    </submittedName>
</protein>
<dbReference type="PANTHER" id="PTHR11654">
    <property type="entry name" value="OLIGOPEPTIDE TRANSPORTER-RELATED"/>
    <property type="match status" value="1"/>
</dbReference>
<proteinExistence type="inferred from homology"/>
<feature type="transmembrane region" description="Helical" evidence="6">
    <location>
        <begin position="81"/>
        <end position="101"/>
    </location>
</feature>
<evidence type="ECO:0000313" key="8">
    <source>
        <dbReference type="Proteomes" id="UP000824890"/>
    </source>
</evidence>
<evidence type="ECO:0000256" key="6">
    <source>
        <dbReference type="SAM" id="Phobius"/>
    </source>
</evidence>
<feature type="transmembrane region" description="Helical" evidence="6">
    <location>
        <begin position="1062"/>
        <end position="1082"/>
    </location>
</feature>
<feature type="transmembrane region" description="Helical" evidence="6">
    <location>
        <begin position="518"/>
        <end position="540"/>
    </location>
</feature>
<feature type="transmembrane region" description="Helical" evidence="6">
    <location>
        <begin position="113"/>
        <end position="135"/>
    </location>
</feature>
<feature type="transmembrane region" description="Helical" evidence="6">
    <location>
        <begin position="655"/>
        <end position="677"/>
    </location>
</feature>
<gene>
    <name evidence="7" type="ORF">HID58_047237</name>
</gene>
<dbReference type="SUPFAM" id="SSF103473">
    <property type="entry name" value="MFS general substrate transporter"/>
    <property type="match status" value="2"/>
</dbReference>
<organism evidence="7 8">
    <name type="scientific">Brassica napus</name>
    <name type="common">Rape</name>
    <dbReference type="NCBI Taxonomy" id="3708"/>
    <lineage>
        <taxon>Eukaryota</taxon>
        <taxon>Viridiplantae</taxon>
        <taxon>Streptophyta</taxon>
        <taxon>Embryophyta</taxon>
        <taxon>Tracheophyta</taxon>
        <taxon>Spermatophyta</taxon>
        <taxon>Magnoliopsida</taxon>
        <taxon>eudicotyledons</taxon>
        <taxon>Gunneridae</taxon>
        <taxon>Pentapetalae</taxon>
        <taxon>rosids</taxon>
        <taxon>malvids</taxon>
        <taxon>Brassicales</taxon>
        <taxon>Brassicaceae</taxon>
        <taxon>Brassiceae</taxon>
        <taxon>Brassica</taxon>
    </lineage>
</organism>
<feature type="transmembrane region" description="Helical" evidence="6">
    <location>
        <begin position="1368"/>
        <end position="1388"/>
    </location>
</feature>
<dbReference type="Gene3D" id="1.20.1250.20">
    <property type="entry name" value="MFS general substrate transporter like domains"/>
    <property type="match status" value="4"/>
</dbReference>
<dbReference type="Pfam" id="PF00854">
    <property type="entry name" value="PTR2"/>
    <property type="match status" value="3"/>
</dbReference>
<feature type="transmembrane region" description="Helical" evidence="6">
    <location>
        <begin position="698"/>
        <end position="718"/>
    </location>
</feature>
<evidence type="ECO:0000256" key="1">
    <source>
        <dbReference type="ARBA" id="ARBA00004141"/>
    </source>
</evidence>
<feature type="transmembrane region" description="Helical" evidence="6">
    <location>
        <begin position="958"/>
        <end position="975"/>
    </location>
</feature>
<feature type="transmembrane region" description="Helical" evidence="6">
    <location>
        <begin position="493"/>
        <end position="512"/>
    </location>
</feature>
<feature type="transmembrane region" description="Helical" evidence="6">
    <location>
        <begin position="743"/>
        <end position="762"/>
    </location>
</feature>
<evidence type="ECO:0000256" key="2">
    <source>
        <dbReference type="ARBA" id="ARBA00005982"/>
    </source>
</evidence>
<accession>A0ABQ8AYN7</accession>
<feature type="transmembrane region" description="Helical" evidence="6">
    <location>
        <begin position="1158"/>
        <end position="1177"/>
    </location>
</feature>
<feature type="transmembrane region" description="Helical" evidence="6">
    <location>
        <begin position="267"/>
        <end position="286"/>
    </location>
</feature>
<reference evidence="7 8" key="1">
    <citation type="submission" date="2021-05" db="EMBL/GenBank/DDBJ databases">
        <title>Genome Assembly of Synthetic Allotetraploid Brassica napus Reveals Homoeologous Exchanges between Subgenomes.</title>
        <authorList>
            <person name="Davis J.T."/>
        </authorList>
    </citation>
    <scope>NUCLEOTIDE SEQUENCE [LARGE SCALE GENOMIC DNA]</scope>
    <source>
        <strain evidence="8">cv. Da-Ae</strain>
        <tissue evidence="7">Seedling</tissue>
    </source>
</reference>
<dbReference type="InterPro" id="IPR044739">
    <property type="entry name" value="NRT1/PTR"/>
</dbReference>
<keyword evidence="3 6" id="KW-0812">Transmembrane</keyword>
<dbReference type="EMBL" id="JAGKQM010000012">
    <property type="protein sequence ID" value="KAH0897669.1"/>
    <property type="molecule type" value="Genomic_DNA"/>
</dbReference>
<dbReference type="Proteomes" id="UP000824890">
    <property type="component" value="Unassembled WGS sequence"/>
</dbReference>
<feature type="transmembrane region" description="Helical" evidence="6">
    <location>
        <begin position="225"/>
        <end position="247"/>
    </location>
</feature>
<feature type="transmembrane region" description="Helical" evidence="6">
    <location>
        <begin position="1323"/>
        <end position="1344"/>
    </location>
</feature>
<dbReference type="InterPro" id="IPR036259">
    <property type="entry name" value="MFS_trans_sf"/>
</dbReference>
<feature type="transmembrane region" description="Helical" evidence="6">
    <location>
        <begin position="981"/>
        <end position="1003"/>
    </location>
</feature>
<feature type="transmembrane region" description="Helical" evidence="6">
    <location>
        <begin position="819"/>
        <end position="838"/>
    </location>
</feature>
<sequence length="1397" mass="153712">MTFVCLFLTNQSITMPITADDKLGNAAVRLSSGGWTSARIIIGKCRNGRGIRLLRNILQPDNYLTGPLGESTAAATANVNVWIGTLSLLPILWAFVADAFLGRYRTIVISSSLYILLVSCASQLQVTLFFFSLYLVAIGQGGYKPCIKKQYSAAESFSDGHILIQKFLDRAGNACDLDEIEDAKAVLKLVPIWMTCLVYTIVFAQSPTFFTKQGATMDRSISQGILIPAATLQCVTSLSIIVFIPIYDRILIPFARSFTQNPSGITMLQRIGTGISLSILAMEFFYDQIPSELRSVGMALNLGIYGAGNFLSSFMISVIDKVTTSLVWLATCGSRSRMSTTDQPPFKPMLIAGDELGNTLPPGNLAVRSSFGGWKSARLIIFVEMAEQFASYGISSNLITYLTGPLGDSTAAAAANINAWCGTEAFLPLLWSFVADSFLGHSNQLQVTLFFISLYLIALGQGGFSPCIKVFGADQFDGNDLKELKAKSSFFNWLMFGSCVSILTTRLISSYIQENLSWSLGFGIPGASMLLALLLFLLGTKTYRFTTERRGNKNPFARIIRVFIEAVKNRRQPDLHIANPNETLLLVAHQSSKQFRFLDRAAVSCDLSEIEDAKSVLKLVPIWINCLVYSTVCSQIPTFFTKQGSTMNRYISPGILVPAATLQCVLSLAMVFFIPIYDRLLVPIARSFTQNPLGITTLQRIGAGMFLSNIAMVVAALVETKRLQTAQDDITTMMSVWWLVPQYAIYGVSYAFLTIGLQEFFYDQVPSELRSVGMALNLSIFGVGNFLSSFMISVIDKVTSQLCQTSWFDNDLNKAHLDYFYWLLACVSSIGLASYLWFAKSYTMSNSNADSETGTTLSYGVVGGSVDFRGKPSLRFSSGGWRSSGFIIGAEVSEKFAYFGVASNLITYFTAQLGESTAAAASNVNLWLGTAAFLPLIWGSIADSFLGRFRTIHFTSSLYILGLGLLTFSATIPSACKDQETLVSCVSQFKVTIFFCALYLIALGEGGFKACLRAFGADQFDEQDPIESKAKSSFFNWLYFAISFGILATRLVSNYVQENLSWALGFGIPCVSMMISLFFFLLGTNTYRFSTGGEVRQGRKHNNPFVRIGRVFVAAAKNRRETSSETLLFPHESSKQYRFLDRAAISCDSAEVEEAKSVLSLVPVWMCCLVFGIVYAQSPTFFTKQGATMDRSISSTFSVPAATLQGFISVSILVFIPIYDRVLVPIARSITHKPAGITTLQRITTGIFLSILSMVIAALVEMKRLKTARDHGLVDSPNATVPMSVCWLIPQYVLYGVSDVFTMVGLQEFFYGQIPVELRSLGLSMYLSVIGIGNYLSSFMVSVIEKATSQPGQASWFDNNLNQAHLDYFYWLLACLSSISFVSLVYFAKSYVYNSPK</sequence>
<feature type="transmembrane region" description="Helical" evidence="6">
    <location>
        <begin position="1240"/>
        <end position="1260"/>
    </location>
</feature>
<evidence type="ECO:0000313" key="7">
    <source>
        <dbReference type="EMBL" id="KAH0897669.1"/>
    </source>
</evidence>
<comment type="caution">
    <text evidence="7">The sequence shown here is derived from an EMBL/GenBank/DDBJ whole genome shotgun (WGS) entry which is preliminary data.</text>
</comment>
<feature type="transmembrane region" description="Helical" evidence="6">
    <location>
        <begin position="185"/>
        <end position="204"/>
    </location>
</feature>
<evidence type="ECO:0000256" key="4">
    <source>
        <dbReference type="ARBA" id="ARBA00022989"/>
    </source>
</evidence>
<dbReference type="CDD" id="cd17417">
    <property type="entry name" value="MFS_NPF5"/>
    <property type="match status" value="1"/>
</dbReference>
<name>A0ABQ8AYN7_BRANA</name>
<feature type="transmembrane region" description="Helical" evidence="6">
    <location>
        <begin position="926"/>
        <end position="946"/>
    </location>
</feature>
<feature type="transmembrane region" description="Helical" evidence="6">
    <location>
        <begin position="1037"/>
        <end position="1056"/>
    </location>
</feature>
<keyword evidence="8" id="KW-1185">Reference proteome</keyword>
<feature type="transmembrane region" description="Helical" evidence="6">
    <location>
        <begin position="774"/>
        <end position="795"/>
    </location>
</feature>